<comment type="caution">
    <text evidence="2">The sequence shown here is derived from an EMBL/GenBank/DDBJ whole genome shotgun (WGS) entry which is preliminary data.</text>
</comment>
<dbReference type="EMBL" id="JAESHT010000044">
    <property type="protein sequence ID" value="MBL3675739.1"/>
    <property type="molecule type" value="Genomic_DNA"/>
</dbReference>
<gene>
    <name evidence="2" type="ORF">JL111_19950</name>
</gene>
<feature type="coiled-coil region" evidence="1">
    <location>
        <begin position="453"/>
        <end position="508"/>
    </location>
</feature>
<organism evidence="2 3">
    <name type="scientific">Paracoccus aerius</name>
    <dbReference type="NCBI Taxonomy" id="1915382"/>
    <lineage>
        <taxon>Bacteria</taxon>
        <taxon>Pseudomonadati</taxon>
        <taxon>Pseudomonadota</taxon>
        <taxon>Alphaproteobacteria</taxon>
        <taxon>Rhodobacterales</taxon>
        <taxon>Paracoccaceae</taxon>
        <taxon>Paracoccus</taxon>
    </lineage>
</organism>
<proteinExistence type="predicted"/>
<keyword evidence="1" id="KW-0175">Coiled coil</keyword>
<keyword evidence="3" id="KW-1185">Reference proteome</keyword>
<reference evidence="2 3" key="1">
    <citation type="submission" date="2021-01" db="EMBL/GenBank/DDBJ databases">
        <title>011410 draft genome.</title>
        <authorList>
            <person name="Lang L."/>
        </authorList>
    </citation>
    <scope>NUCLEOTIDE SEQUENCE [LARGE SCALE GENOMIC DNA]</scope>
    <source>
        <strain evidence="2 3">KCTC 42845</strain>
    </source>
</reference>
<evidence type="ECO:0000313" key="2">
    <source>
        <dbReference type="EMBL" id="MBL3675739.1"/>
    </source>
</evidence>
<dbReference type="RefSeq" id="WP_191313172.1">
    <property type="nucleotide sequence ID" value="NZ_BNCL01000046.1"/>
</dbReference>
<name>A0ABS1SAI4_9RHOB</name>
<dbReference type="Proteomes" id="UP000644749">
    <property type="component" value="Unassembled WGS sequence"/>
</dbReference>
<dbReference type="SUPFAM" id="SSF52540">
    <property type="entry name" value="P-loop containing nucleoside triphosphate hydrolases"/>
    <property type="match status" value="1"/>
</dbReference>
<dbReference type="Gene3D" id="3.40.50.300">
    <property type="entry name" value="P-loop containing nucleotide triphosphate hydrolases"/>
    <property type="match status" value="1"/>
</dbReference>
<accession>A0ABS1SAI4</accession>
<feature type="coiled-coil region" evidence="1">
    <location>
        <begin position="354"/>
        <end position="427"/>
    </location>
</feature>
<evidence type="ECO:0000313" key="3">
    <source>
        <dbReference type="Proteomes" id="UP000644749"/>
    </source>
</evidence>
<dbReference type="InterPro" id="IPR014556">
    <property type="entry name" value="UCP029407"/>
</dbReference>
<sequence>MNYDRAMNSKAAVKVAVLVLGMHRSGTSLLGGILEKLGCQGAQTKMGPNQWNAKGYFESPEIMKLNDDVLDALGSRWDDWSPLHPGWHRSPRFSEFRARIAELMAAEYGSASLIYLKDPRICRLLPLWREALTEAGYGLACIHTHRNPLDVTRSLQVRTGVEVDPGIGMLLWLRHVLDTEAGSRGLPRIFTSYSRILSNWTEFSDQAERTFGFSWPLIAQARDARVQEIIDPVLRHYDTPVDAFLNNSATPELAKDCLRVLEAWAKNGEDEAGRETMAAVRERFDQSSELFARPLAELATKRQQMRSLEASHMAEQEPAKRHEINVALRDELEAQQRTFCEQEASLRKELIQANTCLTQVQEEAEAEQAKLQAELNAFADKVIERDQTAAALRKELGQANTRLAQVREEAEAQQAKLQAELKASADKVIERDQTAAALRKELGQANTRLAQVWEEAEAQQAKLQAELNAFADKVIGRDKTAAALRKELSQANARLTQVREKAEAQRHKISSSYTREIQKLHRTYQSSTSWKCSAPIRAIGRLLKGKRRHVS</sequence>
<protein>
    <recommendedName>
        <fullName evidence="4">Sulfotransferase family protein</fullName>
    </recommendedName>
</protein>
<evidence type="ECO:0000256" key="1">
    <source>
        <dbReference type="SAM" id="Coils"/>
    </source>
</evidence>
<dbReference type="PIRSF" id="PIRSF029407">
    <property type="entry name" value="UCP029407"/>
    <property type="match status" value="1"/>
</dbReference>
<evidence type="ECO:0008006" key="4">
    <source>
        <dbReference type="Google" id="ProtNLM"/>
    </source>
</evidence>
<dbReference type="InterPro" id="IPR027417">
    <property type="entry name" value="P-loop_NTPase"/>
</dbReference>